<evidence type="ECO:0000313" key="2">
    <source>
        <dbReference type="EMBL" id="SHO77685.1"/>
    </source>
</evidence>
<protein>
    <submittedName>
        <fullName evidence="2">Uncharacterized protein</fullName>
    </submittedName>
</protein>
<dbReference type="PANTHER" id="PTHR31449">
    <property type="entry name" value="UPF0598 PROTEIN C8ORF82"/>
    <property type="match status" value="1"/>
</dbReference>
<dbReference type="AlphaFoldDB" id="A0A1M8A5H0"/>
<sequence length="247" mass="27765">MRHGWALVGRRALHTSSRCAAPLPRIYRYWIDVHGQLFLYDTVPKNLTSCFKSVPFLNFFFARVQAQPCAHRMPLGTPPCETETTHWTQQDTELARMVQSSTDGGHEAIWTRLQQEGMAWVSPCQGEWNVIHAVDTPIVFRHLTHDGHLVWGGDYTVPWDPTQLRVHPDTGYLYHPSPMPPLRRAQARGVKPYGPYSLIASHVVLQHLADGLHMDLEAGSGTLEWGGRAYALRPLSLPTDLAPPGPP</sequence>
<evidence type="ECO:0000256" key="1">
    <source>
        <dbReference type="ARBA" id="ARBA00006322"/>
    </source>
</evidence>
<reference evidence="3" key="1">
    <citation type="journal article" date="2017" name="Nucleic Acids Res.">
        <title>Proteogenomics produces comprehensive and highly accurate protein-coding gene annotation in a complete genome assembly of Malassezia sympodialis.</title>
        <authorList>
            <person name="Zhu Y."/>
            <person name="Engstroem P.G."/>
            <person name="Tellgren-Roth C."/>
            <person name="Baudo C.D."/>
            <person name="Kennell J.C."/>
            <person name="Sun S."/>
            <person name="Billmyre R.B."/>
            <person name="Schroeder M.S."/>
            <person name="Andersson A."/>
            <person name="Holm T."/>
            <person name="Sigurgeirsson B."/>
            <person name="Wu G."/>
            <person name="Sankaranarayanan S.R."/>
            <person name="Siddharthan R."/>
            <person name="Sanyal K."/>
            <person name="Lundeberg J."/>
            <person name="Nystedt B."/>
            <person name="Boekhout T."/>
            <person name="Dawson T.L. Jr."/>
            <person name="Heitman J."/>
            <person name="Scheynius A."/>
            <person name="Lehtioe J."/>
        </authorList>
    </citation>
    <scope>NUCLEOTIDE SEQUENCE [LARGE SCALE GENOMIC DNA]</scope>
    <source>
        <strain evidence="3">ATCC 42132</strain>
    </source>
</reference>
<proteinExistence type="inferred from homology"/>
<gene>
    <name evidence="2" type="ORF">MSYG_2027</name>
</gene>
<name>A0A1M8A5H0_MALS4</name>
<comment type="similarity">
    <text evidence="1">Belongs to the UPF0598 family.</text>
</comment>
<evidence type="ECO:0000313" key="3">
    <source>
        <dbReference type="Proteomes" id="UP000186303"/>
    </source>
</evidence>
<dbReference type="InterPro" id="IPR028108">
    <property type="entry name" value="DUF4505"/>
</dbReference>
<organism evidence="2 3">
    <name type="scientific">Malassezia sympodialis (strain ATCC 42132)</name>
    <name type="common">Atopic eczema-associated yeast</name>
    <dbReference type="NCBI Taxonomy" id="1230383"/>
    <lineage>
        <taxon>Eukaryota</taxon>
        <taxon>Fungi</taxon>
        <taxon>Dikarya</taxon>
        <taxon>Basidiomycota</taxon>
        <taxon>Ustilaginomycotina</taxon>
        <taxon>Malasseziomycetes</taxon>
        <taxon>Malasseziales</taxon>
        <taxon>Malasseziaceae</taxon>
        <taxon>Malassezia</taxon>
    </lineage>
</organism>
<dbReference type="OrthoDB" id="10260024at2759"/>
<dbReference type="Proteomes" id="UP000186303">
    <property type="component" value="Chromosome 3"/>
</dbReference>
<dbReference type="Pfam" id="PF14956">
    <property type="entry name" value="DUF4505"/>
    <property type="match status" value="2"/>
</dbReference>
<dbReference type="PANTHER" id="PTHR31449:SF3">
    <property type="entry name" value="UPF0598 PROTEIN C8ORF82"/>
    <property type="match status" value="1"/>
</dbReference>
<accession>A0A1M8A5H0</accession>
<dbReference type="EMBL" id="LT671823">
    <property type="protein sequence ID" value="SHO77685.1"/>
    <property type="molecule type" value="Genomic_DNA"/>
</dbReference>
<dbReference type="OMA" id="YLFHPSP"/>
<keyword evidence="3" id="KW-1185">Reference proteome</keyword>
<dbReference type="VEuPathDB" id="FungiDB:MSYG_2027"/>